<dbReference type="Gene3D" id="6.10.110.10">
    <property type="match status" value="1"/>
</dbReference>
<evidence type="ECO:0000313" key="7">
    <source>
        <dbReference type="EMBL" id="KAK7462170.1"/>
    </source>
</evidence>
<feature type="transmembrane region" description="Helical" evidence="6">
    <location>
        <begin position="191"/>
        <end position="209"/>
    </location>
</feature>
<comment type="subcellular location">
    <subcellularLocation>
        <location evidence="1">Membrane</location>
        <topology evidence="1">Multi-pass membrane protein</topology>
    </subcellularLocation>
</comment>
<keyword evidence="5 6" id="KW-0472">Membrane</keyword>
<comment type="similarity">
    <text evidence="2">Belongs to the IFI6/IFI27 family.</text>
</comment>
<keyword evidence="8" id="KW-1185">Reference proteome</keyword>
<keyword evidence="3 6" id="KW-0812">Transmembrane</keyword>
<accession>A0ABR1JN03</accession>
<evidence type="ECO:0000256" key="4">
    <source>
        <dbReference type="ARBA" id="ARBA00022989"/>
    </source>
</evidence>
<evidence type="ECO:0000313" key="8">
    <source>
        <dbReference type="Proteomes" id="UP001498398"/>
    </source>
</evidence>
<keyword evidence="4 6" id="KW-1133">Transmembrane helix</keyword>
<evidence type="ECO:0000256" key="3">
    <source>
        <dbReference type="ARBA" id="ARBA00022692"/>
    </source>
</evidence>
<reference evidence="7 8" key="1">
    <citation type="submission" date="2024-01" db="EMBL/GenBank/DDBJ databases">
        <title>A draft genome for the cacao thread blight pathogen Marasmiellus scandens.</title>
        <authorList>
            <person name="Baruah I.K."/>
            <person name="Leung J."/>
            <person name="Bukari Y."/>
            <person name="Amoako-Attah I."/>
            <person name="Meinhardt L.W."/>
            <person name="Bailey B.A."/>
            <person name="Cohen S.P."/>
        </authorList>
    </citation>
    <scope>NUCLEOTIDE SEQUENCE [LARGE SCALE GENOMIC DNA]</scope>
    <source>
        <strain evidence="7 8">GH-19</strain>
    </source>
</reference>
<dbReference type="InterPro" id="IPR009311">
    <property type="entry name" value="IFI6/IFI27-like"/>
</dbReference>
<organism evidence="7 8">
    <name type="scientific">Marasmiellus scandens</name>
    <dbReference type="NCBI Taxonomy" id="2682957"/>
    <lineage>
        <taxon>Eukaryota</taxon>
        <taxon>Fungi</taxon>
        <taxon>Dikarya</taxon>
        <taxon>Basidiomycota</taxon>
        <taxon>Agaricomycotina</taxon>
        <taxon>Agaricomycetes</taxon>
        <taxon>Agaricomycetidae</taxon>
        <taxon>Agaricales</taxon>
        <taxon>Marasmiineae</taxon>
        <taxon>Omphalotaceae</taxon>
        <taxon>Marasmiellus</taxon>
    </lineage>
</organism>
<dbReference type="PANTHER" id="PTHR16932:SF18">
    <property type="entry name" value="INTERFERON, ALPHA-INDUCIBLE PROTEIN 27-LIKE 2"/>
    <property type="match status" value="1"/>
</dbReference>
<sequence>MPARLTSAVIRSIHQEWASQNPASTDQKIDFGAWFHFIETGSARRNLSEDHRLVVAMSFLTPDLRDQLDRVVLEDVDVNMTDWEVFKATLIAMGEERVTLVRFDDEGDSIPNNFSTTMQCIIAGGLVGIGGAAILPSVGIAAVNAVGFTPSGVAAGSLAAEFQSIVYGGATRGLFSTLQSFGATAVMAPPTSLGLGAAAIIAGGTVFAVDRMREKQRGK</sequence>
<evidence type="ECO:0000256" key="1">
    <source>
        <dbReference type="ARBA" id="ARBA00004141"/>
    </source>
</evidence>
<evidence type="ECO:0000256" key="5">
    <source>
        <dbReference type="ARBA" id="ARBA00023136"/>
    </source>
</evidence>
<evidence type="ECO:0000256" key="2">
    <source>
        <dbReference type="ARBA" id="ARBA00007262"/>
    </source>
</evidence>
<gene>
    <name evidence="7" type="ORF">VKT23_007773</name>
</gene>
<dbReference type="EMBL" id="JBANRG010000011">
    <property type="protein sequence ID" value="KAK7462170.1"/>
    <property type="molecule type" value="Genomic_DNA"/>
</dbReference>
<dbReference type="PANTHER" id="PTHR16932">
    <property type="entry name" value="INTERFERON ALPHA-INDUCIBLE PROTEIN 27"/>
    <property type="match status" value="1"/>
</dbReference>
<proteinExistence type="inferred from homology"/>
<name>A0ABR1JN03_9AGAR</name>
<feature type="transmembrane region" description="Helical" evidence="6">
    <location>
        <begin position="120"/>
        <end position="143"/>
    </location>
</feature>
<dbReference type="Proteomes" id="UP001498398">
    <property type="component" value="Unassembled WGS sequence"/>
</dbReference>
<dbReference type="InterPro" id="IPR038213">
    <property type="entry name" value="IFI6/IFI27-like_sf"/>
</dbReference>
<protein>
    <submittedName>
        <fullName evidence="7">Uncharacterized protein</fullName>
    </submittedName>
</protein>
<evidence type="ECO:0000256" key="6">
    <source>
        <dbReference type="SAM" id="Phobius"/>
    </source>
</evidence>
<comment type="caution">
    <text evidence="7">The sequence shown here is derived from an EMBL/GenBank/DDBJ whole genome shotgun (WGS) entry which is preliminary data.</text>
</comment>